<dbReference type="EMBL" id="LBIC01000021">
    <property type="protein sequence ID" value="KKW89402.1"/>
    <property type="molecule type" value="Genomic_DNA"/>
</dbReference>
<organism evidence="1 2">
    <name type="scientific">Sphingobium chungbukense</name>
    <dbReference type="NCBI Taxonomy" id="56193"/>
    <lineage>
        <taxon>Bacteria</taxon>
        <taxon>Pseudomonadati</taxon>
        <taxon>Pseudomonadota</taxon>
        <taxon>Alphaproteobacteria</taxon>
        <taxon>Sphingomonadales</taxon>
        <taxon>Sphingomonadaceae</taxon>
        <taxon>Sphingobium</taxon>
    </lineage>
</organism>
<protein>
    <submittedName>
        <fullName evidence="1">Uncharacterized protein</fullName>
    </submittedName>
</protein>
<name>A0A0M3AH42_9SPHN</name>
<dbReference type="Proteomes" id="UP000033874">
    <property type="component" value="Unassembled WGS sequence"/>
</dbReference>
<accession>A0A0M3AH42</accession>
<gene>
    <name evidence="1" type="ORF">YP76_25325</name>
</gene>
<comment type="caution">
    <text evidence="1">The sequence shown here is derived from an EMBL/GenBank/DDBJ whole genome shotgun (WGS) entry which is preliminary data.</text>
</comment>
<sequence>MSSNEHRWAIQVLTSYSWIEDLAETHNPVDVGFLTDTYDAQPNQYGLVSHHWDELNDHQAVADRAAALIALFDGTIYLQKGHFGGLKTGNIIDLRTGARYVYADGNVLADPFSADWMAAQIPRAYGDLKRPSARMLYMARTDDLTRGMLSFLGVNGPTWISLFALRDYMNNGGWDDDAIAVAANSTRSEVNRFRQTANTPAAVGPFARHGEQNYQAPKKIMTLDEAKAIILAAAGRFLDDRAQKLAISQVYQQNRA</sequence>
<reference evidence="1 2" key="1">
    <citation type="submission" date="2015-04" db="EMBL/GenBank/DDBJ databases">
        <title>Genome sequence of aromatic hydrocarbons-degrading Sphingobium chungbukense DJ77.</title>
        <authorList>
            <person name="Kim Y.-C."/>
            <person name="Chae J.-C."/>
        </authorList>
    </citation>
    <scope>NUCLEOTIDE SEQUENCE [LARGE SCALE GENOMIC DNA]</scope>
    <source>
        <strain evidence="1 2">DJ77</strain>
    </source>
</reference>
<evidence type="ECO:0000313" key="2">
    <source>
        <dbReference type="Proteomes" id="UP000033874"/>
    </source>
</evidence>
<dbReference type="AlphaFoldDB" id="A0A0M3AH42"/>
<evidence type="ECO:0000313" key="1">
    <source>
        <dbReference type="EMBL" id="KKW89402.1"/>
    </source>
</evidence>
<dbReference type="PATRIC" id="fig|56193.3.peg.5348"/>
<keyword evidence="2" id="KW-1185">Reference proteome</keyword>
<dbReference type="RefSeq" id="WP_046766146.1">
    <property type="nucleotide sequence ID" value="NZ_LBIC01000021.1"/>
</dbReference>
<proteinExistence type="predicted"/>